<evidence type="ECO:0000256" key="5">
    <source>
        <dbReference type="ARBA" id="ARBA00023315"/>
    </source>
</evidence>
<keyword evidence="5 6" id="KW-0012">Acyltransferase</keyword>
<dbReference type="InterPro" id="IPR014371">
    <property type="entry name" value="Oat_ACAT_DAG_ARE"/>
</dbReference>
<comment type="pathway">
    <text evidence="2">Lipid metabolism.</text>
</comment>
<feature type="transmembrane region" description="Helical" evidence="8">
    <location>
        <begin position="133"/>
        <end position="157"/>
    </location>
</feature>
<organism evidence="9 10">
    <name type="scientific">Capsicum baccatum</name>
    <name type="common">Peruvian pepper</name>
    <dbReference type="NCBI Taxonomy" id="33114"/>
    <lineage>
        <taxon>Eukaryota</taxon>
        <taxon>Viridiplantae</taxon>
        <taxon>Streptophyta</taxon>
        <taxon>Embryophyta</taxon>
        <taxon>Tracheophyta</taxon>
        <taxon>Spermatophyta</taxon>
        <taxon>Magnoliopsida</taxon>
        <taxon>eudicotyledons</taxon>
        <taxon>Gunneridae</taxon>
        <taxon>Pentapetalae</taxon>
        <taxon>asterids</taxon>
        <taxon>lamiids</taxon>
        <taxon>Solanales</taxon>
        <taxon>Solanaceae</taxon>
        <taxon>Solanoideae</taxon>
        <taxon>Capsiceae</taxon>
        <taxon>Capsicum</taxon>
    </lineage>
</organism>
<accession>A0A2G2XDI6</accession>
<evidence type="ECO:0000256" key="1">
    <source>
        <dbReference type="ARBA" id="ARBA00004477"/>
    </source>
</evidence>
<comment type="subcellular location">
    <subcellularLocation>
        <location evidence="1 6">Endoplasmic reticulum membrane</location>
        <topology evidence="1 6">Multi-pass membrane protein</topology>
    </subcellularLocation>
</comment>
<dbReference type="GO" id="GO:0004144">
    <property type="term" value="F:diacylglycerol O-acyltransferase activity"/>
    <property type="evidence" value="ECO:0007669"/>
    <property type="project" value="TreeGrafter"/>
</dbReference>
<dbReference type="PIRSF" id="PIRSF000439">
    <property type="entry name" value="Oat_ACAT_DAG_ARE"/>
    <property type="match status" value="1"/>
</dbReference>
<evidence type="ECO:0000313" key="9">
    <source>
        <dbReference type="EMBL" id="PHT55411.1"/>
    </source>
</evidence>
<feature type="compositionally biased region" description="Basic and acidic residues" evidence="7">
    <location>
        <begin position="65"/>
        <end position="87"/>
    </location>
</feature>
<evidence type="ECO:0000256" key="7">
    <source>
        <dbReference type="SAM" id="MobiDB-lite"/>
    </source>
</evidence>
<protein>
    <recommendedName>
        <fullName evidence="6">O-acyltransferase</fullName>
    </recommendedName>
</protein>
<feature type="transmembrane region" description="Helical" evidence="8">
    <location>
        <begin position="215"/>
        <end position="233"/>
    </location>
</feature>
<evidence type="ECO:0000256" key="8">
    <source>
        <dbReference type="SAM" id="Phobius"/>
    </source>
</evidence>
<feature type="transmembrane region" description="Helical" evidence="8">
    <location>
        <begin position="337"/>
        <end position="354"/>
    </location>
</feature>
<evidence type="ECO:0000256" key="4">
    <source>
        <dbReference type="ARBA" id="ARBA00022824"/>
    </source>
</evidence>
<evidence type="ECO:0000313" key="10">
    <source>
        <dbReference type="Proteomes" id="UP000224567"/>
    </source>
</evidence>
<comment type="caution">
    <text evidence="9">The sequence shown here is derived from an EMBL/GenBank/DDBJ whole genome shotgun (WGS) entry which is preliminary data.</text>
</comment>
<dbReference type="GO" id="GO:0009941">
    <property type="term" value="C:chloroplast envelope"/>
    <property type="evidence" value="ECO:0007669"/>
    <property type="project" value="TreeGrafter"/>
</dbReference>
<gene>
    <name evidence="9" type="ORF">CQW23_03897</name>
</gene>
<evidence type="ECO:0000256" key="3">
    <source>
        <dbReference type="ARBA" id="ARBA00022679"/>
    </source>
</evidence>
<feature type="compositionally biased region" description="Basic and acidic residues" evidence="7">
    <location>
        <begin position="31"/>
        <end position="40"/>
    </location>
</feature>
<dbReference type="EMBL" id="MLFT02000002">
    <property type="protein sequence ID" value="PHT55411.1"/>
    <property type="molecule type" value="Genomic_DNA"/>
</dbReference>
<dbReference type="GO" id="GO:0019432">
    <property type="term" value="P:triglyceride biosynthetic process"/>
    <property type="evidence" value="ECO:0007669"/>
    <property type="project" value="TreeGrafter"/>
</dbReference>
<evidence type="ECO:0000256" key="2">
    <source>
        <dbReference type="ARBA" id="ARBA00005189"/>
    </source>
</evidence>
<keyword evidence="8" id="KW-0812">Transmembrane</keyword>
<keyword evidence="3 6" id="KW-0808">Transferase</keyword>
<keyword evidence="8" id="KW-1133">Transmembrane helix</keyword>
<comment type="similarity">
    <text evidence="6">Belongs to the membrane-bound acyltransferase family. Sterol o-acyltransferase subfamily.</text>
</comment>
<name>A0A2G2XDI6_CAPBA</name>
<keyword evidence="4 6" id="KW-0256">Endoplasmic reticulum</keyword>
<dbReference type="STRING" id="33114.A0A2G2XDI6"/>
<evidence type="ECO:0000256" key="6">
    <source>
        <dbReference type="PIRNR" id="PIRNR000439"/>
    </source>
</evidence>
<proteinExistence type="inferred from homology"/>
<sequence length="402" mass="46265">MLAVWIHYTDVLSRRTKGFKPNLTDDPCEIVKPKPTDLRHLPTITTSDGGDGGTELDSSSVEAFSRSDEVTSDVRDDEPKVERKEEKRETTPFKYVYRASAQPHRMNKESSLSSAAIFKQWKLTINGVKNFKFVLFGVAFQSHAGLLNLCIVVLIAVNSRLIIENLMKRVLSINVAHDNLWTAIAVWLVNWVWLLAKFNISQDWPLLMCWCDSTFLSGVILMRFACIVGMKLVSYAHTNYDMRQLAKSVDKGEISEINYSYDVNKKSLAYFMVAPTLCYQVGSVDLSEVVVRDFIPWLNILAEILRFGDREFHKDWWNTKTIDEFLFRGNWVKRDKLSLFALVSVWFGLCQASFGRSNPSFGDKCSLYISVHEWMVRHIYFPCLRNGIPKRAMVFSLFDLFN</sequence>
<dbReference type="PANTHER" id="PTHR10408">
    <property type="entry name" value="STEROL O-ACYLTRANSFERASE"/>
    <property type="match status" value="1"/>
</dbReference>
<dbReference type="AlphaFoldDB" id="A0A2G2XDI6"/>
<dbReference type="PANTHER" id="PTHR10408:SF7">
    <property type="entry name" value="DIACYLGLYCEROL O-ACYLTRANSFERASE 1"/>
    <property type="match status" value="1"/>
</dbReference>
<feature type="region of interest" description="Disordered" evidence="7">
    <location>
        <begin position="31"/>
        <end position="87"/>
    </location>
</feature>
<keyword evidence="10" id="KW-1185">Reference proteome</keyword>
<reference evidence="9 10" key="1">
    <citation type="journal article" date="2017" name="Genome Biol.">
        <title>New reference genome sequences of hot pepper reveal the massive evolution of plant disease-resistance genes by retroduplication.</title>
        <authorList>
            <person name="Kim S."/>
            <person name="Park J."/>
            <person name="Yeom S.I."/>
            <person name="Kim Y.M."/>
            <person name="Seo E."/>
            <person name="Kim K.T."/>
            <person name="Kim M.S."/>
            <person name="Lee J.M."/>
            <person name="Cheong K."/>
            <person name="Shin H.S."/>
            <person name="Kim S.B."/>
            <person name="Han K."/>
            <person name="Lee J."/>
            <person name="Park M."/>
            <person name="Lee H.A."/>
            <person name="Lee H.Y."/>
            <person name="Lee Y."/>
            <person name="Oh S."/>
            <person name="Lee J.H."/>
            <person name="Choi E."/>
            <person name="Choi E."/>
            <person name="Lee S.E."/>
            <person name="Jeon J."/>
            <person name="Kim H."/>
            <person name="Choi G."/>
            <person name="Song H."/>
            <person name="Lee J."/>
            <person name="Lee S.C."/>
            <person name="Kwon J.K."/>
            <person name="Lee H.Y."/>
            <person name="Koo N."/>
            <person name="Hong Y."/>
            <person name="Kim R.W."/>
            <person name="Kang W.H."/>
            <person name="Huh J.H."/>
            <person name="Kang B.C."/>
            <person name="Yang T.J."/>
            <person name="Lee Y.H."/>
            <person name="Bennetzen J.L."/>
            <person name="Choi D."/>
        </authorList>
    </citation>
    <scope>NUCLEOTIDE SEQUENCE [LARGE SCALE GENOMIC DNA]</scope>
    <source>
        <strain evidence="10">cv. PBC81</strain>
    </source>
</reference>
<reference evidence="10" key="2">
    <citation type="journal article" date="2017" name="J. Anim. Genet.">
        <title>Multiple reference genome sequences of hot pepper reveal the massive evolution of plant disease resistance genes by retroduplication.</title>
        <authorList>
            <person name="Kim S."/>
            <person name="Park J."/>
            <person name="Yeom S.-I."/>
            <person name="Kim Y.-M."/>
            <person name="Seo E."/>
            <person name="Kim K.-T."/>
            <person name="Kim M.-S."/>
            <person name="Lee J.M."/>
            <person name="Cheong K."/>
            <person name="Shin H.-S."/>
            <person name="Kim S.-B."/>
            <person name="Han K."/>
            <person name="Lee J."/>
            <person name="Park M."/>
            <person name="Lee H.-A."/>
            <person name="Lee H.-Y."/>
            <person name="Lee Y."/>
            <person name="Oh S."/>
            <person name="Lee J.H."/>
            <person name="Choi E."/>
            <person name="Choi E."/>
            <person name="Lee S.E."/>
            <person name="Jeon J."/>
            <person name="Kim H."/>
            <person name="Choi G."/>
            <person name="Song H."/>
            <person name="Lee J."/>
            <person name="Lee S.-C."/>
            <person name="Kwon J.-K."/>
            <person name="Lee H.-Y."/>
            <person name="Koo N."/>
            <person name="Hong Y."/>
            <person name="Kim R.W."/>
            <person name="Kang W.-H."/>
            <person name="Huh J.H."/>
            <person name="Kang B.-C."/>
            <person name="Yang T.-J."/>
            <person name="Lee Y.-H."/>
            <person name="Bennetzen J.L."/>
            <person name="Choi D."/>
        </authorList>
    </citation>
    <scope>NUCLEOTIDE SEQUENCE [LARGE SCALE GENOMIC DNA]</scope>
    <source>
        <strain evidence="10">cv. PBC81</strain>
    </source>
</reference>
<dbReference type="Proteomes" id="UP000224567">
    <property type="component" value="Unassembled WGS sequence"/>
</dbReference>
<dbReference type="GO" id="GO:0005789">
    <property type="term" value="C:endoplasmic reticulum membrane"/>
    <property type="evidence" value="ECO:0007669"/>
    <property type="project" value="UniProtKB-SubCell"/>
</dbReference>
<keyword evidence="6 8" id="KW-0472">Membrane</keyword>
<dbReference type="OrthoDB" id="10039049at2759"/>
<feature type="transmembrane region" description="Helical" evidence="8">
    <location>
        <begin position="178"/>
        <end position="195"/>
    </location>
</feature>